<dbReference type="PIRSF" id="PIRSF002741">
    <property type="entry name" value="MppA"/>
    <property type="match status" value="1"/>
</dbReference>
<reference evidence="6 7" key="1">
    <citation type="submission" date="2018-01" db="EMBL/GenBank/DDBJ databases">
        <title>Draft genome sequence of Jiangella sp. GTF31.</title>
        <authorList>
            <person name="Sahin N."/>
            <person name="Ay H."/>
            <person name="Saygin H."/>
        </authorList>
    </citation>
    <scope>NUCLEOTIDE SEQUENCE [LARGE SCALE GENOMIC DNA]</scope>
    <source>
        <strain evidence="6 7">GTF31</strain>
    </source>
</reference>
<evidence type="ECO:0000313" key="7">
    <source>
        <dbReference type="Proteomes" id="UP000248764"/>
    </source>
</evidence>
<evidence type="ECO:0000313" key="6">
    <source>
        <dbReference type="EMBL" id="PZF84802.1"/>
    </source>
</evidence>
<dbReference type="Gene3D" id="3.10.105.10">
    <property type="entry name" value="Dipeptide-binding Protein, Domain 3"/>
    <property type="match status" value="1"/>
</dbReference>
<dbReference type="Proteomes" id="UP000248764">
    <property type="component" value="Unassembled WGS sequence"/>
</dbReference>
<name>A0A2W2BFN7_9ACTN</name>
<feature type="signal peptide" evidence="4">
    <location>
        <begin position="1"/>
        <end position="20"/>
    </location>
</feature>
<dbReference type="RefSeq" id="WP_111253939.1">
    <property type="nucleotide sequence ID" value="NZ_POTW01000012.1"/>
</dbReference>
<dbReference type="GO" id="GO:0043190">
    <property type="term" value="C:ATP-binding cassette (ABC) transporter complex"/>
    <property type="evidence" value="ECO:0007669"/>
    <property type="project" value="InterPro"/>
</dbReference>
<evidence type="ECO:0000256" key="3">
    <source>
        <dbReference type="ARBA" id="ARBA00022729"/>
    </source>
</evidence>
<dbReference type="PROSITE" id="PS51257">
    <property type="entry name" value="PROKAR_LIPOPROTEIN"/>
    <property type="match status" value="1"/>
</dbReference>
<feature type="domain" description="Solute-binding protein family 5" evidence="5">
    <location>
        <begin position="84"/>
        <end position="447"/>
    </location>
</feature>
<dbReference type="SUPFAM" id="SSF53850">
    <property type="entry name" value="Periplasmic binding protein-like II"/>
    <property type="match status" value="1"/>
</dbReference>
<dbReference type="AlphaFoldDB" id="A0A2W2BFN7"/>
<gene>
    <name evidence="6" type="ORF">C1I92_06970</name>
</gene>
<accession>A0A2W2BFN7</accession>
<feature type="chain" id="PRO_5038611979" evidence="4">
    <location>
        <begin position="21"/>
        <end position="530"/>
    </location>
</feature>
<dbReference type="Gene3D" id="3.40.190.10">
    <property type="entry name" value="Periplasmic binding protein-like II"/>
    <property type="match status" value="1"/>
</dbReference>
<comment type="caution">
    <text evidence="6">The sequence shown here is derived from an EMBL/GenBank/DDBJ whole genome shotgun (WGS) entry which is preliminary data.</text>
</comment>
<dbReference type="InterPro" id="IPR000914">
    <property type="entry name" value="SBP_5_dom"/>
</dbReference>
<keyword evidence="7" id="KW-1185">Reference proteome</keyword>
<comment type="similarity">
    <text evidence="1">Belongs to the bacterial solute-binding protein 5 family.</text>
</comment>
<proteinExistence type="inferred from homology"/>
<dbReference type="PANTHER" id="PTHR30290:SF9">
    <property type="entry name" value="OLIGOPEPTIDE-BINDING PROTEIN APPA"/>
    <property type="match status" value="1"/>
</dbReference>
<dbReference type="CDD" id="cd00995">
    <property type="entry name" value="PBP2_NikA_DppA_OppA_like"/>
    <property type="match status" value="1"/>
</dbReference>
<dbReference type="InterPro" id="IPR039424">
    <property type="entry name" value="SBP_5"/>
</dbReference>
<keyword evidence="2" id="KW-0813">Transport</keyword>
<evidence type="ECO:0000256" key="1">
    <source>
        <dbReference type="ARBA" id="ARBA00005695"/>
    </source>
</evidence>
<evidence type="ECO:0000259" key="5">
    <source>
        <dbReference type="Pfam" id="PF00496"/>
    </source>
</evidence>
<evidence type="ECO:0000256" key="4">
    <source>
        <dbReference type="SAM" id="SignalP"/>
    </source>
</evidence>
<dbReference type="GO" id="GO:0015833">
    <property type="term" value="P:peptide transport"/>
    <property type="evidence" value="ECO:0007669"/>
    <property type="project" value="TreeGrafter"/>
</dbReference>
<dbReference type="PANTHER" id="PTHR30290">
    <property type="entry name" value="PERIPLASMIC BINDING COMPONENT OF ABC TRANSPORTER"/>
    <property type="match status" value="1"/>
</dbReference>
<dbReference type="Pfam" id="PF00496">
    <property type="entry name" value="SBP_bac_5"/>
    <property type="match status" value="1"/>
</dbReference>
<dbReference type="GO" id="GO:0042597">
    <property type="term" value="C:periplasmic space"/>
    <property type="evidence" value="ECO:0007669"/>
    <property type="project" value="UniProtKB-ARBA"/>
</dbReference>
<protein>
    <submittedName>
        <fullName evidence="6">ABC transporter substrate-binding protein</fullName>
    </submittedName>
</protein>
<evidence type="ECO:0000256" key="2">
    <source>
        <dbReference type="ARBA" id="ARBA00022448"/>
    </source>
</evidence>
<organism evidence="6 7">
    <name type="scientific">Jiangella anatolica</name>
    <dbReference type="NCBI Taxonomy" id="2670374"/>
    <lineage>
        <taxon>Bacteria</taxon>
        <taxon>Bacillati</taxon>
        <taxon>Actinomycetota</taxon>
        <taxon>Actinomycetes</taxon>
        <taxon>Jiangellales</taxon>
        <taxon>Jiangellaceae</taxon>
        <taxon>Jiangella</taxon>
    </lineage>
</organism>
<dbReference type="GO" id="GO:1904680">
    <property type="term" value="F:peptide transmembrane transporter activity"/>
    <property type="evidence" value="ECO:0007669"/>
    <property type="project" value="TreeGrafter"/>
</dbReference>
<sequence length="530" mass="56124">MRLSTAPVATVTLAITLAVALTACSGAGDDGDQASTDVVSGGTFVKSIAGDPGDLNPMQAVTFDTWEVIGMSYEALVYVNPDGELEPWLAEEWTETGTEVVFTLKDGITCADGTPFTAETAAANIAYNTDPANATFYYGSQVTEAVTATADGNTLTVTSAVNDPFLVANVGTILMVCDTGLADPSALSGTTDGTGLFPLTEVEPGASYRFTKRDDYTWGPDGVTSDTEGQPDAVELRVIADESTAANLLLSGEIHASSIIGAERVRVEAAGLESAGVRNPVGEILFNERSDRAVADPLVREALATAIDRDEVGTVIADGEAIPSVSLVVRNPLLCVPDEAAWTLPETSLERAGELLDEAGWALAEDGLRYKDGQPLTVKFIYDAATPTHAPAAELVKQAWDQLGVTTELSANDAAAWSEQLYQTFDWDTGWVQVAPGGPVVLSTFFAGATPEEGGLNFMFVENPEYEALVAQAKQAGPEETCDLWQQAEAELIERFDVFPVADNILPTYMNGATFEMPNFIMPTTIRMLG</sequence>
<keyword evidence="3 4" id="KW-0732">Signal</keyword>
<dbReference type="EMBL" id="POTW01000012">
    <property type="protein sequence ID" value="PZF84802.1"/>
    <property type="molecule type" value="Genomic_DNA"/>
</dbReference>
<dbReference type="InterPro" id="IPR030678">
    <property type="entry name" value="Peptide/Ni-bd"/>
</dbReference>